<gene>
    <name evidence="11" type="ORF">NE237_009045</name>
</gene>
<dbReference type="GO" id="GO:0005886">
    <property type="term" value="C:plasma membrane"/>
    <property type="evidence" value="ECO:0007669"/>
    <property type="project" value="UniProtKB-SubCell"/>
</dbReference>
<feature type="transmembrane region" description="Helical" evidence="10">
    <location>
        <begin position="86"/>
        <end position="105"/>
    </location>
</feature>
<feature type="transmembrane region" description="Helical" evidence="10">
    <location>
        <begin position="62"/>
        <end position="80"/>
    </location>
</feature>
<dbReference type="Pfam" id="PF13520">
    <property type="entry name" value="AA_permease_2"/>
    <property type="match status" value="1"/>
</dbReference>
<keyword evidence="7 10" id="KW-0472">Membrane</keyword>
<protein>
    <submittedName>
        <fullName evidence="11">Uncharacterized protein</fullName>
    </submittedName>
</protein>
<evidence type="ECO:0000256" key="10">
    <source>
        <dbReference type="SAM" id="Phobius"/>
    </source>
</evidence>
<keyword evidence="4 10" id="KW-0812">Transmembrane</keyword>
<dbReference type="InterPro" id="IPR002293">
    <property type="entry name" value="AA/rel_permease1"/>
</dbReference>
<accession>A0A9Q0QZX0</accession>
<evidence type="ECO:0000256" key="6">
    <source>
        <dbReference type="ARBA" id="ARBA00022989"/>
    </source>
</evidence>
<feature type="region of interest" description="Disordered" evidence="9">
    <location>
        <begin position="1"/>
        <end position="36"/>
    </location>
</feature>
<keyword evidence="3" id="KW-1003">Cell membrane</keyword>
<evidence type="ECO:0000256" key="7">
    <source>
        <dbReference type="ARBA" id="ARBA00023136"/>
    </source>
</evidence>
<evidence type="ECO:0000313" key="12">
    <source>
        <dbReference type="Proteomes" id="UP001141806"/>
    </source>
</evidence>
<sequence>MTVEIQIPNSHVRGAGSGGEGGAADMGTSPSSPSPYLQLEEGEVVDPNAPNNRKKKKNNNKLTLIPLIFLIYFEVSGGPYGEEPAVLAAGPLLSIVGFLVFPFIWSIPEALVTAELSTAYPGNGGYVIWAGQAFGPFWGHLMGYLKFFSGVINNAAYPVLCIDYIQLIFPVFDSGSPRTIAICAATVFMTFLNYTGLTIVGYTAVALGVVSSIPFYIMGLVSLPKLRPHRWLSMGDPTVKKDWHLFLNTLFWNLNYWDNASTLAGEVDQPQKNFPRALLSAGFMTVIGYLVPLLAATGALELEQSSWGNGFLADAAGMIVGKWLKYWVEVGAVLSGIGLFEAQLSSGSYQLMGMADMGIVPSFFALRAKWFNTPWVGIVLSSAITLGISFASFSDIISSANFLYSMSMLLEFAAFIWLRKKYPKLDRPYKVPMGIPGLVAMCLIPTGFLVVVMVIGTKMVYVISAAFTVAGIISYFVLNFCKARSCLDFTRQENEAQEIGSISEVRP</sequence>
<dbReference type="Proteomes" id="UP001141806">
    <property type="component" value="Unassembled WGS sequence"/>
</dbReference>
<proteinExistence type="inferred from homology"/>
<dbReference type="FunFam" id="1.20.1740.10:FF:000041">
    <property type="entry name" value="Amino acid permease, putative"/>
    <property type="match status" value="1"/>
</dbReference>
<dbReference type="InterPro" id="IPR044566">
    <property type="entry name" value="RMV1-like"/>
</dbReference>
<dbReference type="PIRSF" id="PIRSF006060">
    <property type="entry name" value="AA_transporter"/>
    <property type="match status" value="1"/>
</dbReference>
<dbReference type="OrthoDB" id="5982228at2759"/>
<dbReference type="Gene3D" id="1.20.1740.10">
    <property type="entry name" value="Amino acid/polyamine transporter I"/>
    <property type="match status" value="1"/>
</dbReference>
<comment type="caution">
    <text evidence="11">The sequence shown here is derived from an EMBL/GenBank/DDBJ whole genome shotgun (WGS) entry which is preliminary data.</text>
</comment>
<evidence type="ECO:0000256" key="3">
    <source>
        <dbReference type="ARBA" id="ARBA00022475"/>
    </source>
</evidence>
<comment type="subcellular location">
    <subcellularLocation>
        <location evidence="1">Cell membrane</location>
        <topology evidence="1">Multi-pass membrane protein</topology>
    </subcellularLocation>
</comment>
<dbReference type="GO" id="GO:0015203">
    <property type="term" value="F:polyamine transmembrane transporter activity"/>
    <property type="evidence" value="ECO:0007669"/>
    <property type="project" value="UniProtKB-ARBA"/>
</dbReference>
<evidence type="ECO:0000313" key="11">
    <source>
        <dbReference type="EMBL" id="KAJ4978265.1"/>
    </source>
</evidence>
<comment type="similarity">
    <text evidence="8">Belongs to the amino acid-polyamine-organocation (APC) superfamily. Polyamine:cation symporter (PHS) (TC 2.A.3.12) family.</text>
</comment>
<feature type="transmembrane region" description="Helical" evidence="10">
    <location>
        <begin position="202"/>
        <end position="223"/>
    </location>
</feature>
<name>A0A9Q0QZX0_9MAGN</name>
<dbReference type="AlphaFoldDB" id="A0A9Q0QZX0"/>
<keyword evidence="2" id="KW-0813">Transport</keyword>
<keyword evidence="12" id="KW-1185">Reference proteome</keyword>
<evidence type="ECO:0000256" key="4">
    <source>
        <dbReference type="ARBA" id="ARBA00022692"/>
    </source>
</evidence>
<evidence type="ECO:0000256" key="1">
    <source>
        <dbReference type="ARBA" id="ARBA00004651"/>
    </source>
</evidence>
<evidence type="ECO:0000256" key="9">
    <source>
        <dbReference type="SAM" id="MobiDB-lite"/>
    </source>
</evidence>
<organism evidence="11 12">
    <name type="scientific">Protea cynaroides</name>
    <dbReference type="NCBI Taxonomy" id="273540"/>
    <lineage>
        <taxon>Eukaryota</taxon>
        <taxon>Viridiplantae</taxon>
        <taxon>Streptophyta</taxon>
        <taxon>Embryophyta</taxon>
        <taxon>Tracheophyta</taxon>
        <taxon>Spermatophyta</taxon>
        <taxon>Magnoliopsida</taxon>
        <taxon>Proteales</taxon>
        <taxon>Proteaceae</taxon>
        <taxon>Protea</taxon>
    </lineage>
</organism>
<feature type="transmembrane region" description="Helical" evidence="10">
    <location>
        <begin position="126"/>
        <end position="145"/>
    </location>
</feature>
<dbReference type="PANTHER" id="PTHR45826">
    <property type="entry name" value="POLYAMINE TRANSPORTER PUT1"/>
    <property type="match status" value="1"/>
</dbReference>
<evidence type="ECO:0000256" key="2">
    <source>
        <dbReference type="ARBA" id="ARBA00022448"/>
    </source>
</evidence>
<keyword evidence="5" id="KW-0769">Symport</keyword>
<feature type="transmembrane region" description="Helical" evidence="10">
    <location>
        <begin position="431"/>
        <end position="455"/>
    </location>
</feature>
<keyword evidence="6 10" id="KW-1133">Transmembrane helix</keyword>
<feature type="transmembrane region" description="Helical" evidence="10">
    <location>
        <begin position="375"/>
        <end position="396"/>
    </location>
</feature>
<feature type="transmembrane region" description="Helical" evidence="10">
    <location>
        <begin position="402"/>
        <end position="419"/>
    </location>
</feature>
<feature type="transmembrane region" description="Helical" evidence="10">
    <location>
        <begin position="461"/>
        <end position="481"/>
    </location>
</feature>
<feature type="transmembrane region" description="Helical" evidence="10">
    <location>
        <begin position="277"/>
        <end position="300"/>
    </location>
</feature>
<feature type="compositionally biased region" description="Gly residues" evidence="9">
    <location>
        <begin position="15"/>
        <end position="24"/>
    </location>
</feature>
<evidence type="ECO:0000256" key="5">
    <source>
        <dbReference type="ARBA" id="ARBA00022847"/>
    </source>
</evidence>
<dbReference type="PANTHER" id="PTHR45826:SF8">
    <property type="entry name" value="CATIONIC AMINO ACID TRANSPORTER"/>
    <property type="match status" value="1"/>
</dbReference>
<reference evidence="11" key="1">
    <citation type="journal article" date="2023" name="Plant J.">
        <title>The genome of the king protea, Protea cynaroides.</title>
        <authorList>
            <person name="Chang J."/>
            <person name="Duong T.A."/>
            <person name="Schoeman C."/>
            <person name="Ma X."/>
            <person name="Roodt D."/>
            <person name="Barker N."/>
            <person name="Li Z."/>
            <person name="Van de Peer Y."/>
            <person name="Mizrachi E."/>
        </authorList>
    </citation>
    <scope>NUCLEOTIDE SEQUENCE</scope>
    <source>
        <tissue evidence="11">Young leaves</tissue>
    </source>
</reference>
<dbReference type="GO" id="GO:0015293">
    <property type="term" value="F:symporter activity"/>
    <property type="evidence" value="ECO:0007669"/>
    <property type="project" value="UniProtKB-KW"/>
</dbReference>
<dbReference type="EMBL" id="JAMYWD010000002">
    <property type="protein sequence ID" value="KAJ4978265.1"/>
    <property type="molecule type" value="Genomic_DNA"/>
</dbReference>
<evidence type="ECO:0000256" key="8">
    <source>
        <dbReference type="ARBA" id="ARBA00024041"/>
    </source>
</evidence>